<feature type="domain" description="Isochorismatase-like" evidence="1">
    <location>
        <begin position="4"/>
        <end position="180"/>
    </location>
</feature>
<dbReference type="SUPFAM" id="SSF52499">
    <property type="entry name" value="Isochorismatase-like hydrolases"/>
    <property type="match status" value="1"/>
</dbReference>
<proteinExistence type="predicted"/>
<keyword evidence="3" id="KW-1185">Reference proteome</keyword>
<dbReference type="InterPro" id="IPR000868">
    <property type="entry name" value="Isochorismatase-like_dom"/>
</dbReference>
<evidence type="ECO:0000259" key="1">
    <source>
        <dbReference type="Pfam" id="PF00857"/>
    </source>
</evidence>
<dbReference type="OrthoDB" id="9194at2157"/>
<evidence type="ECO:0000313" key="2">
    <source>
        <dbReference type="EMBL" id="MBR1369825.1"/>
    </source>
</evidence>
<sequence length="187" mass="20311">MENTALLIIDMQNDFVGPGAPLRVAGADGIIGPITTILNRFREMNLPVIHLLRVHRPGGADVEYFRRDLFTKTPFAVAGTKGAEVIDLLRPLPGEHILSKTRMSGFFGTDLDLLLRSLGVKTIIVVGIQTPNCIRTTVFDAMAFGYETYLVSDATAAANEEIHLANIRDMAAIGVRILTTGDCSVMI</sequence>
<organism evidence="2 3">
    <name type="scientific">Methanocalculus chunghsingensis</name>
    <dbReference type="NCBI Taxonomy" id="156457"/>
    <lineage>
        <taxon>Archaea</taxon>
        <taxon>Methanobacteriati</taxon>
        <taxon>Methanobacteriota</taxon>
        <taxon>Stenosarchaea group</taxon>
        <taxon>Methanomicrobia</taxon>
        <taxon>Methanomicrobiales</taxon>
        <taxon>Methanocalculaceae</taxon>
        <taxon>Methanocalculus</taxon>
    </lineage>
</organism>
<dbReference type="Pfam" id="PF00857">
    <property type="entry name" value="Isochorismatase"/>
    <property type="match status" value="1"/>
</dbReference>
<dbReference type="Proteomes" id="UP000730161">
    <property type="component" value="Unassembled WGS sequence"/>
</dbReference>
<dbReference type="EMBL" id="JWHL01000021">
    <property type="protein sequence ID" value="MBR1369825.1"/>
    <property type="molecule type" value="Genomic_DNA"/>
</dbReference>
<accession>A0A8J7WAU7</accession>
<gene>
    <name evidence="2" type="ORF">RJ53_10190</name>
</gene>
<dbReference type="InterPro" id="IPR036380">
    <property type="entry name" value="Isochorismatase-like_sf"/>
</dbReference>
<dbReference type="AlphaFoldDB" id="A0A8J7WAU7"/>
<dbReference type="RefSeq" id="WP_211531575.1">
    <property type="nucleotide sequence ID" value="NZ_JWHL01000021.1"/>
</dbReference>
<reference evidence="2" key="1">
    <citation type="submission" date="2014-12" db="EMBL/GenBank/DDBJ databases">
        <authorList>
            <person name="Huang H.-H."/>
            <person name="Chen S.-C."/>
            <person name="Lai M.-C."/>
        </authorList>
    </citation>
    <scope>NUCLEOTIDE SEQUENCE</scope>
    <source>
        <strain evidence="2">K1F9705b</strain>
    </source>
</reference>
<dbReference type="PANTHER" id="PTHR47044">
    <property type="entry name" value="OS02G0276400 PROTEIN"/>
    <property type="match status" value="1"/>
</dbReference>
<dbReference type="CDD" id="cd00431">
    <property type="entry name" value="cysteine_hydrolases"/>
    <property type="match status" value="1"/>
</dbReference>
<name>A0A8J7WAU7_9EURY</name>
<protein>
    <submittedName>
        <fullName evidence="2">Isochorismatase</fullName>
    </submittedName>
</protein>
<comment type="caution">
    <text evidence="2">The sequence shown here is derived from an EMBL/GenBank/DDBJ whole genome shotgun (WGS) entry which is preliminary data.</text>
</comment>
<dbReference type="Gene3D" id="3.40.50.850">
    <property type="entry name" value="Isochorismatase-like"/>
    <property type="match status" value="1"/>
</dbReference>
<evidence type="ECO:0000313" key="3">
    <source>
        <dbReference type="Proteomes" id="UP000730161"/>
    </source>
</evidence>